<dbReference type="GO" id="GO:0007059">
    <property type="term" value="P:chromosome segregation"/>
    <property type="evidence" value="ECO:0000318"/>
    <property type="project" value="GO_Central"/>
</dbReference>
<dbReference type="JaponicusDB" id="SJAG_03592">
    <property type="gene designation" value="fin1"/>
</dbReference>
<dbReference type="VEuPathDB" id="FungiDB:SJAG_03592"/>
<keyword evidence="8" id="KW-0175">Coiled coil</keyword>
<evidence type="ECO:0000256" key="6">
    <source>
        <dbReference type="ARBA" id="ARBA00022840"/>
    </source>
</evidence>
<dbReference type="GO" id="GO:0044732">
    <property type="term" value="C:mitotic spindle pole body"/>
    <property type="evidence" value="ECO:0000318"/>
    <property type="project" value="GO_Central"/>
</dbReference>
<dbReference type="OrthoDB" id="10250725at2759"/>
<dbReference type="AlphaFoldDB" id="B6K4N0"/>
<dbReference type="Gene3D" id="1.10.510.10">
    <property type="entry name" value="Transferase(Phosphotransferase) domain 1"/>
    <property type="match status" value="1"/>
</dbReference>
<dbReference type="EMBL" id="KE651167">
    <property type="protein sequence ID" value="EEB08437.1"/>
    <property type="molecule type" value="Genomic_DNA"/>
</dbReference>
<evidence type="ECO:0000256" key="5">
    <source>
        <dbReference type="ARBA" id="ARBA00022777"/>
    </source>
</evidence>
<keyword evidence="13" id="KW-1185">Reference proteome</keyword>
<dbReference type="InterPro" id="IPR050660">
    <property type="entry name" value="NEK_Ser/Thr_kinase"/>
</dbReference>
<dbReference type="OMA" id="VDERYQY"/>
<sequence>MTKYEILEKIGRGSFGEIHKVRRVHDGTILARKEIYFGNISRQEKQYIADEVNILRNLSHPNIVEYCGEEINRSAKIIHIFMEYCGNGDLDKLIDTLRSKGERAPEHDIWRYMTQLFLALYRCHYGHDAPESLHLQRGEPSRGEQPSVLHRDIKPANIFLDDKNSIKLGDFGLSKLLDNNRMFTHSYVGTPYYMAPEVIRNCPYTAKCDVWSVGCVLYELCMLRRPFEGVTHHELQVTICNGTIEPWDDYYSPELRQLIDTCMEVDAVKRPTAADMLRNPYLAMTRRDMQTSELTLRMEAKQTELKNKEVVLRQRENEIYTLEREMLAQKAEFETVLQKHIAQRELAMRVEMEKQMRELDLRYQRNLQQILASLQASVPRSNEHGADVFPGFVDVQRELAAISENVQSQCDTSVAEMMVDSSFYPKSRPALSMSSVATQELSRPTPLQTGLQSVTTPASAQAAQVLAPAAKAAKATAVTALPAGPTVDPFAVFSAVTPTNPFAAALAKVKQASGARASGPRSYGSPSLGTPTLASSSTRGANTPLSLDSSSHTPLTSPADEETNGLRERHEVYQRLRQSMQRLRDQPTHCQHKFTSQPKTRKNPRLLAQAAPAGAVGDRESYAAQPTGSSILQKARGGRKKQHVEGYAQEGRRSPRHAVSPIVSNSQLRRPAVDIDDGTTPYVSSASSASSADSCGSTAVSVSTAAAEPVTPTKHGVSGLYCYDDEIPSPFLCKSFRPQRSIPKRH</sequence>
<dbReference type="GO" id="GO:0005737">
    <property type="term" value="C:cytoplasm"/>
    <property type="evidence" value="ECO:0000318"/>
    <property type="project" value="GO_Central"/>
</dbReference>
<keyword evidence="6 7" id="KW-0067">ATP-binding</keyword>
<dbReference type="GeneID" id="7051300"/>
<evidence type="ECO:0000256" key="8">
    <source>
        <dbReference type="SAM" id="Coils"/>
    </source>
</evidence>
<dbReference type="InterPro" id="IPR008271">
    <property type="entry name" value="Ser/Thr_kinase_AS"/>
</dbReference>
<dbReference type="GO" id="GO:0005524">
    <property type="term" value="F:ATP binding"/>
    <property type="evidence" value="ECO:0007669"/>
    <property type="project" value="UniProtKB-UniRule"/>
</dbReference>
<name>B6K4N0_SCHJY</name>
<dbReference type="Proteomes" id="UP000001744">
    <property type="component" value="Unassembled WGS sequence"/>
</dbReference>
<keyword evidence="3" id="KW-0808">Transferase</keyword>
<feature type="region of interest" description="Disordered" evidence="9">
    <location>
        <begin position="515"/>
        <end position="567"/>
    </location>
</feature>
<feature type="domain" description="Protein kinase" evidence="10">
    <location>
        <begin position="4"/>
        <end position="282"/>
    </location>
</feature>
<feature type="region of interest" description="Disordered" evidence="9">
    <location>
        <begin position="581"/>
        <end position="695"/>
    </location>
</feature>
<feature type="binding site" evidence="7">
    <location>
        <position position="33"/>
    </location>
    <ligand>
        <name>ATP</name>
        <dbReference type="ChEBI" id="CHEBI:30616"/>
    </ligand>
</feature>
<reference evidence="11 13" key="1">
    <citation type="journal article" date="2011" name="Science">
        <title>Comparative functional genomics of the fission yeasts.</title>
        <authorList>
            <person name="Rhind N."/>
            <person name="Chen Z."/>
            <person name="Yassour M."/>
            <person name="Thompson D.A."/>
            <person name="Haas B.J."/>
            <person name="Habib N."/>
            <person name="Wapinski I."/>
            <person name="Roy S."/>
            <person name="Lin M.F."/>
            <person name="Heiman D.I."/>
            <person name="Young S.K."/>
            <person name="Furuya K."/>
            <person name="Guo Y."/>
            <person name="Pidoux A."/>
            <person name="Chen H.M."/>
            <person name="Robbertse B."/>
            <person name="Goldberg J.M."/>
            <person name="Aoki K."/>
            <person name="Bayne E.H."/>
            <person name="Berlin A.M."/>
            <person name="Desjardins C.A."/>
            <person name="Dobbs E."/>
            <person name="Dukaj L."/>
            <person name="Fan L."/>
            <person name="FitzGerald M.G."/>
            <person name="French C."/>
            <person name="Gujja S."/>
            <person name="Hansen K."/>
            <person name="Keifenheim D."/>
            <person name="Levin J.Z."/>
            <person name="Mosher R.A."/>
            <person name="Mueller C.A."/>
            <person name="Pfiffner J."/>
            <person name="Priest M."/>
            <person name="Russ C."/>
            <person name="Smialowska A."/>
            <person name="Swoboda P."/>
            <person name="Sykes S.M."/>
            <person name="Vaughn M."/>
            <person name="Vengrova S."/>
            <person name="Yoder R."/>
            <person name="Zeng Q."/>
            <person name="Allshire R."/>
            <person name="Baulcombe D."/>
            <person name="Birren B.W."/>
            <person name="Brown W."/>
            <person name="Ekwall K."/>
            <person name="Kellis M."/>
            <person name="Leatherwood J."/>
            <person name="Levin H."/>
            <person name="Margalit H."/>
            <person name="Martienssen R."/>
            <person name="Nieduszynski C.A."/>
            <person name="Spatafora J.W."/>
            <person name="Friedman N."/>
            <person name="Dalgaard J.Z."/>
            <person name="Baumann P."/>
            <person name="Niki H."/>
            <person name="Regev A."/>
            <person name="Nusbaum C."/>
        </authorList>
    </citation>
    <scope>NUCLEOTIDE SEQUENCE [LARGE SCALE GENOMIC DNA]</scope>
    <source>
        <strain evidence="13">yFS275 / FY16936</strain>
    </source>
</reference>
<dbReference type="eggNOG" id="KOG0591">
    <property type="taxonomic scope" value="Eukaryota"/>
</dbReference>
<evidence type="ECO:0000256" key="3">
    <source>
        <dbReference type="ARBA" id="ARBA00022679"/>
    </source>
</evidence>
<feature type="coiled-coil region" evidence="8">
    <location>
        <begin position="298"/>
        <end position="369"/>
    </location>
</feature>
<dbReference type="GO" id="GO:0005634">
    <property type="term" value="C:nucleus"/>
    <property type="evidence" value="ECO:0000318"/>
    <property type="project" value="GO_Central"/>
</dbReference>
<dbReference type="EC" id="2.7.11.1" evidence="2"/>
<evidence type="ECO:0000256" key="4">
    <source>
        <dbReference type="ARBA" id="ARBA00022741"/>
    </source>
</evidence>
<evidence type="ECO:0000256" key="2">
    <source>
        <dbReference type="ARBA" id="ARBA00012513"/>
    </source>
</evidence>
<dbReference type="STRING" id="402676.B6K4N0"/>
<dbReference type="HOGENOM" id="CLU_372618_0_0_1"/>
<feature type="compositionally biased region" description="Polar residues" evidence="9">
    <location>
        <begin position="524"/>
        <end position="556"/>
    </location>
</feature>
<dbReference type="Pfam" id="PF00069">
    <property type="entry name" value="Pkinase"/>
    <property type="match status" value="1"/>
</dbReference>
<organism evidence="11 13">
    <name type="scientific">Schizosaccharomyces japonicus (strain yFS275 / FY16936)</name>
    <name type="common">Fission yeast</name>
    <dbReference type="NCBI Taxonomy" id="402676"/>
    <lineage>
        <taxon>Eukaryota</taxon>
        <taxon>Fungi</taxon>
        <taxon>Dikarya</taxon>
        <taxon>Ascomycota</taxon>
        <taxon>Taphrinomycotina</taxon>
        <taxon>Schizosaccharomycetes</taxon>
        <taxon>Schizosaccharomycetales</taxon>
        <taxon>Schizosaccharomycetaceae</taxon>
        <taxon>Schizosaccharomyces</taxon>
    </lineage>
</organism>
<dbReference type="SMART" id="SM00220">
    <property type="entry name" value="S_TKc"/>
    <property type="match status" value="1"/>
</dbReference>
<evidence type="ECO:0000256" key="9">
    <source>
        <dbReference type="SAM" id="MobiDB-lite"/>
    </source>
</evidence>
<protein>
    <recommendedName>
        <fullName evidence="2">non-specific serine/threonine protein kinase</fullName>
        <ecNumber evidence="2">2.7.11.1</ecNumber>
    </recommendedName>
</protein>
<dbReference type="RefSeq" id="XP_002174730.1">
    <property type="nucleotide sequence ID" value="XM_002174694.2"/>
</dbReference>
<keyword evidence="5 11" id="KW-0418">Kinase</keyword>
<dbReference type="Gene3D" id="3.30.200.20">
    <property type="entry name" value="Phosphorylase Kinase, domain 1"/>
    <property type="match status" value="2"/>
</dbReference>
<accession>B6K4N0</accession>
<dbReference type="PANTHER" id="PTHR43671:SF13">
    <property type="entry name" value="SERINE_THREONINE-PROTEIN KINASE NEK2"/>
    <property type="match status" value="1"/>
</dbReference>
<evidence type="ECO:0000259" key="10">
    <source>
        <dbReference type="PROSITE" id="PS50011"/>
    </source>
</evidence>
<evidence type="ECO:0000313" key="11">
    <source>
        <dbReference type="EMBL" id="EEB08437.1"/>
    </source>
</evidence>
<proteinExistence type="inferred from homology"/>
<dbReference type="GO" id="GO:0004674">
    <property type="term" value="F:protein serine/threonine kinase activity"/>
    <property type="evidence" value="ECO:0000318"/>
    <property type="project" value="GO_Central"/>
</dbReference>
<dbReference type="InterPro" id="IPR000719">
    <property type="entry name" value="Prot_kinase_dom"/>
</dbReference>
<dbReference type="InterPro" id="IPR011009">
    <property type="entry name" value="Kinase-like_dom_sf"/>
</dbReference>
<dbReference type="PROSITE" id="PS50011">
    <property type="entry name" value="PROTEIN_KINASE_DOM"/>
    <property type="match status" value="1"/>
</dbReference>
<evidence type="ECO:0000256" key="7">
    <source>
        <dbReference type="PROSITE-ProRule" id="PRU10141"/>
    </source>
</evidence>
<dbReference type="PROSITE" id="PS00107">
    <property type="entry name" value="PROTEIN_KINASE_ATP"/>
    <property type="match status" value="1"/>
</dbReference>
<evidence type="ECO:0000313" key="12">
    <source>
        <dbReference type="JaponicusDB" id="SJAG_03592"/>
    </source>
</evidence>
<comment type="similarity">
    <text evidence="1">Belongs to the protein kinase superfamily. NEK Ser/Thr protein kinase family. NIMA subfamily.</text>
</comment>
<dbReference type="CDD" id="cd08217">
    <property type="entry name" value="STKc_Nek2"/>
    <property type="match status" value="1"/>
</dbReference>
<dbReference type="InterPro" id="IPR017441">
    <property type="entry name" value="Protein_kinase_ATP_BS"/>
</dbReference>
<evidence type="ECO:0000313" key="13">
    <source>
        <dbReference type="Proteomes" id="UP000001744"/>
    </source>
</evidence>
<feature type="compositionally biased region" description="Low complexity" evidence="9">
    <location>
        <begin position="684"/>
        <end position="695"/>
    </location>
</feature>
<dbReference type="PANTHER" id="PTHR43671">
    <property type="entry name" value="SERINE/THREONINE-PROTEIN KINASE NEK"/>
    <property type="match status" value="1"/>
</dbReference>
<evidence type="ECO:0000256" key="1">
    <source>
        <dbReference type="ARBA" id="ARBA00010886"/>
    </source>
</evidence>
<keyword evidence="4 7" id="KW-0547">Nucleotide-binding</keyword>
<dbReference type="PROSITE" id="PS00108">
    <property type="entry name" value="PROTEIN_KINASE_ST"/>
    <property type="match status" value="1"/>
</dbReference>
<dbReference type="SUPFAM" id="SSF56112">
    <property type="entry name" value="Protein kinase-like (PK-like)"/>
    <property type="match status" value="1"/>
</dbReference>
<gene>
    <name evidence="12" type="primary">fin1</name>
    <name evidence="11" type="ORF">SJAG_03592</name>
</gene>